<evidence type="ECO:0000313" key="7">
    <source>
        <dbReference type="EMBL" id="RXR06672.1"/>
    </source>
</evidence>
<evidence type="ECO:0000256" key="4">
    <source>
        <dbReference type="PROSITE-ProRule" id="PRU00433"/>
    </source>
</evidence>
<feature type="signal peptide" evidence="5">
    <location>
        <begin position="1"/>
        <end position="23"/>
    </location>
</feature>
<name>A0A4Q1JWI7_9GAMM</name>
<dbReference type="InterPro" id="IPR036909">
    <property type="entry name" value="Cyt_c-like_dom_sf"/>
</dbReference>
<feature type="chain" id="PRO_5020311015" evidence="5">
    <location>
        <begin position="24"/>
        <end position="144"/>
    </location>
</feature>
<evidence type="ECO:0000256" key="2">
    <source>
        <dbReference type="ARBA" id="ARBA00022723"/>
    </source>
</evidence>
<dbReference type="InterPro" id="IPR051459">
    <property type="entry name" value="Cytochrome_c-type_DH"/>
</dbReference>
<organism evidence="7 8">
    <name type="scientific">Pseudoxanthomonas composti</name>
    <dbReference type="NCBI Taxonomy" id="2137479"/>
    <lineage>
        <taxon>Bacteria</taxon>
        <taxon>Pseudomonadati</taxon>
        <taxon>Pseudomonadota</taxon>
        <taxon>Gammaproteobacteria</taxon>
        <taxon>Lysobacterales</taxon>
        <taxon>Lysobacteraceae</taxon>
        <taxon>Pseudoxanthomonas</taxon>
    </lineage>
</organism>
<dbReference type="PANTHER" id="PTHR35008">
    <property type="entry name" value="BLL4482 PROTEIN-RELATED"/>
    <property type="match status" value="1"/>
</dbReference>
<accession>A0A4Q1JWI7</accession>
<evidence type="ECO:0000313" key="8">
    <source>
        <dbReference type="Proteomes" id="UP000289784"/>
    </source>
</evidence>
<keyword evidence="8" id="KW-1185">Reference proteome</keyword>
<evidence type="ECO:0000256" key="5">
    <source>
        <dbReference type="SAM" id="SignalP"/>
    </source>
</evidence>
<dbReference type="Proteomes" id="UP000289784">
    <property type="component" value="Unassembled WGS sequence"/>
</dbReference>
<dbReference type="OrthoDB" id="5523448at2"/>
<dbReference type="InterPro" id="IPR009056">
    <property type="entry name" value="Cyt_c-like_dom"/>
</dbReference>
<feature type="domain" description="Cytochrome c" evidence="6">
    <location>
        <begin position="35"/>
        <end position="125"/>
    </location>
</feature>
<keyword evidence="3 4" id="KW-0408">Iron</keyword>
<keyword evidence="1 4" id="KW-0349">Heme</keyword>
<evidence type="ECO:0000259" key="6">
    <source>
        <dbReference type="PROSITE" id="PS51007"/>
    </source>
</evidence>
<gene>
    <name evidence="7" type="ORF">EPA99_07600</name>
</gene>
<evidence type="ECO:0000256" key="1">
    <source>
        <dbReference type="ARBA" id="ARBA00022617"/>
    </source>
</evidence>
<dbReference type="Pfam" id="PF00034">
    <property type="entry name" value="Cytochrom_C"/>
    <property type="match status" value="1"/>
</dbReference>
<dbReference type="Gene3D" id="1.10.760.10">
    <property type="entry name" value="Cytochrome c-like domain"/>
    <property type="match status" value="1"/>
</dbReference>
<keyword evidence="2 4" id="KW-0479">Metal-binding</keyword>
<dbReference type="GO" id="GO:0046872">
    <property type="term" value="F:metal ion binding"/>
    <property type="evidence" value="ECO:0007669"/>
    <property type="project" value="UniProtKB-KW"/>
</dbReference>
<dbReference type="GO" id="GO:0020037">
    <property type="term" value="F:heme binding"/>
    <property type="evidence" value="ECO:0007669"/>
    <property type="project" value="InterPro"/>
</dbReference>
<proteinExistence type="predicted"/>
<sequence length="144" mass="15547">MRTIRFASLAATLGLALALPVLADEAEPLHTAADLSRLDGAGIYTQVCQGCHMADGKGARQVGYYPGFVDNPTLVSPQYVALTVMQGRKNMPAFGRGEKYANDMRNVGLTDKQIAEVTNYLRTHFGNHYQDNLSASDVAALRGD</sequence>
<dbReference type="PROSITE" id="PS51007">
    <property type="entry name" value="CYTC"/>
    <property type="match status" value="1"/>
</dbReference>
<dbReference type="PANTHER" id="PTHR35008:SF9">
    <property type="entry name" value="CYTOCHROME C DOMAIN-CONTAINING PROTEIN"/>
    <property type="match status" value="1"/>
</dbReference>
<dbReference type="SUPFAM" id="SSF46626">
    <property type="entry name" value="Cytochrome c"/>
    <property type="match status" value="1"/>
</dbReference>
<comment type="caution">
    <text evidence="7">The sequence shown here is derived from an EMBL/GenBank/DDBJ whole genome shotgun (WGS) entry which is preliminary data.</text>
</comment>
<evidence type="ECO:0000256" key="3">
    <source>
        <dbReference type="ARBA" id="ARBA00023004"/>
    </source>
</evidence>
<keyword evidence="5" id="KW-0732">Signal</keyword>
<protein>
    <submittedName>
        <fullName evidence="7">C-type cytochrome</fullName>
    </submittedName>
</protein>
<reference evidence="7 8" key="1">
    <citation type="submission" date="2019-01" db="EMBL/GenBank/DDBJ databases">
        <title>Pseudoxanthomonas composti sp. nov., isolated from compost.</title>
        <authorList>
            <person name="Yang G."/>
        </authorList>
    </citation>
    <scope>NUCLEOTIDE SEQUENCE [LARGE SCALE GENOMIC DNA]</scope>
    <source>
        <strain evidence="7 8">GSS15</strain>
    </source>
</reference>
<dbReference type="GO" id="GO:0009055">
    <property type="term" value="F:electron transfer activity"/>
    <property type="evidence" value="ECO:0007669"/>
    <property type="project" value="InterPro"/>
</dbReference>
<dbReference type="AlphaFoldDB" id="A0A4Q1JWI7"/>
<dbReference type="EMBL" id="SAWZ01000003">
    <property type="protein sequence ID" value="RXR06672.1"/>
    <property type="molecule type" value="Genomic_DNA"/>
</dbReference>